<accession>A0AAW2SIA6</accession>
<evidence type="ECO:0000313" key="2">
    <source>
        <dbReference type="EMBL" id="KAL0391396.1"/>
    </source>
</evidence>
<gene>
    <name evidence="2" type="ORF">Slati_4518300</name>
</gene>
<dbReference type="AlphaFoldDB" id="A0AAW2SIA6"/>
<organism evidence="2">
    <name type="scientific">Sesamum latifolium</name>
    <dbReference type="NCBI Taxonomy" id="2727402"/>
    <lineage>
        <taxon>Eukaryota</taxon>
        <taxon>Viridiplantae</taxon>
        <taxon>Streptophyta</taxon>
        <taxon>Embryophyta</taxon>
        <taxon>Tracheophyta</taxon>
        <taxon>Spermatophyta</taxon>
        <taxon>Magnoliopsida</taxon>
        <taxon>eudicotyledons</taxon>
        <taxon>Gunneridae</taxon>
        <taxon>Pentapetalae</taxon>
        <taxon>asterids</taxon>
        <taxon>lamiids</taxon>
        <taxon>Lamiales</taxon>
        <taxon>Pedaliaceae</taxon>
        <taxon>Sesamum</taxon>
    </lineage>
</organism>
<name>A0AAW2SIA6_9LAMI</name>
<comment type="caution">
    <text evidence="2">The sequence shown here is derived from an EMBL/GenBank/DDBJ whole genome shotgun (WGS) entry which is preliminary data.</text>
</comment>
<proteinExistence type="predicted"/>
<dbReference type="EMBL" id="JACGWN010000022">
    <property type="protein sequence ID" value="KAL0391396.1"/>
    <property type="molecule type" value="Genomic_DNA"/>
</dbReference>
<feature type="region of interest" description="Disordered" evidence="1">
    <location>
        <begin position="39"/>
        <end position="59"/>
    </location>
</feature>
<reference evidence="2" key="2">
    <citation type="journal article" date="2024" name="Plant">
        <title>Genomic evolution and insights into agronomic trait innovations of Sesamum species.</title>
        <authorList>
            <person name="Miao H."/>
            <person name="Wang L."/>
            <person name="Qu L."/>
            <person name="Liu H."/>
            <person name="Sun Y."/>
            <person name="Le M."/>
            <person name="Wang Q."/>
            <person name="Wei S."/>
            <person name="Zheng Y."/>
            <person name="Lin W."/>
            <person name="Duan Y."/>
            <person name="Cao H."/>
            <person name="Xiong S."/>
            <person name="Wang X."/>
            <person name="Wei L."/>
            <person name="Li C."/>
            <person name="Ma Q."/>
            <person name="Ju M."/>
            <person name="Zhao R."/>
            <person name="Li G."/>
            <person name="Mu C."/>
            <person name="Tian Q."/>
            <person name="Mei H."/>
            <person name="Zhang T."/>
            <person name="Gao T."/>
            <person name="Zhang H."/>
        </authorList>
    </citation>
    <scope>NUCLEOTIDE SEQUENCE</scope>
    <source>
        <strain evidence="2">KEN1</strain>
    </source>
</reference>
<evidence type="ECO:0000256" key="1">
    <source>
        <dbReference type="SAM" id="MobiDB-lite"/>
    </source>
</evidence>
<reference evidence="2" key="1">
    <citation type="submission" date="2020-06" db="EMBL/GenBank/DDBJ databases">
        <authorList>
            <person name="Li T."/>
            <person name="Hu X."/>
            <person name="Zhang T."/>
            <person name="Song X."/>
            <person name="Zhang H."/>
            <person name="Dai N."/>
            <person name="Sheng W."/>
            <person name="Hou X."/>
            <person name="Wei L."/>
        </authorList>
    </citation>
    <scope>NUCLEOTIDE SEQUENCE</scope>
    <source>
        <strain evidence="2">KEN1</strain>
        <tissue evidence="2">Leaf</tissue>
    </source>
</reference>
<protein>
    <submittedName>
        <fullName evidence="2">Uncharacterized protein</fullName>
    </submittedName>
</protein>
<sequence>MAKEGLIELAYILDPVTRNWLQGINNSWQRKGVTKGQSLQLPLELDHTGSQTAKEKETR</sequence>